<keyword evidence="5 12" id="KW-0547">Nucleotide-binding</keyword>
<feature type="binding site" evidence="12">
    <location>
        <begin position="40"/>
        <end position="42"/>
    </location>
    <ligand>
        <name>ATP</name>
        <dbReference type="ChEBI" id="CHEBI:30616"/>
    </ligand>
</feature>
<dbReference type="GO" id="GO:0005737">
    <property type="term" value="C:cytoplasm"/>
    <property type="evidence" value="ECO:0007669"/>
    <property type="project" value="UniProtKB-SubCell"/>
</dbReference>
<name>S7UC78_9BACT</name>
<dbReference type="GO" id="GO:0016301">
    <property type="term" value="F:kinase activity"/>
    <property type="evidence" value="ECO:0007669"/>
    <property type="project" value="UniProtKB-KW"/>
</dbReference>
<dbReference type="eggNOG" id="COG0462">
    <property type="taxonomic scope" value="Bacteria"/>
</dbReference>
<dbReference type="NCBIfam" id="TIGR01251">
    <property type="entry name" value="ribP_PPkin"/>
    <property type="match status" value="1"/>
</dbReference>
<dbReference type="NCBIfam" id="NF002320">
    <property type="entry name" value="PRK01259.1"/>
    <property type="match status" value="1"/>
</dbReference>
<dbReference type="GO" id="GO:0002189">
    <property type="term" value="C:ribose phosphate diphosphokinase complex"/>
    <property type="evidence" value="ECO:0007669"/>
    <property type="project" value="TreeGrafter"/>
</dbReference>
<feature type="binding site" evidence="12">
    <location>
        <position position="173"/>
    </location>
    <ligand>
        <name>Mg(2+)</name>
        <dbReference type="ChEBI" id="CHEBI:18420"/>
    </ligand>
</feature>
<evidence type="ECO:0000256" key="9">
    <source>
        <dbReference type="ARBA" id="ARBA00049535"/>
    </source>
</evidence>
<dbReference type="InterPro" id="IPR029057">
    <property type="entry name" value="PRTase-like"/>
</dbReference>
<evidence type="ECO:0000256" key="11">
    <source>
        <dbReference type="ARBA" id="ARBA00061444"/>
    </source>
</evidence>
<keyword evidence="4 12" id="KW-0545">Nucleotide biosynthesis</keyword>
<keyword evidence="8 12" id="KW-0460">Magnesium</keyword>
<feature type="binding site" evidence="12">
    <location>
        <begin position="226"/>
        <end position="230"/>
    </location>
    <ligand>
        <name>D-ribose 5-phosphate</name>
        <dbReference type="ChEBI" id="CHEBI:78346"/>
    </ligand>
</feature>
<evidence type="ECO:0000256" key="6">
    <source>
        <dbReference type="ARBA" id="ARBA00022777"/>
    </source>
</evidence>
<dbReference type="GO" id="GO:0006164">
    <property type="term" value="P:purine nucleotide biosynthetic process"/>
    <property type="evidence" value="ECO:0007669"/>
    <property type="project" value="TreeGrafter"/>
</dbReference>
<dbReference type="InterPro" id="IPR037515">
    <property type="entry name" value="Rib-P_diPkinase_bac"/>
</dbReference>
<dbReference type="Pfam" id="PF13793">
    <property type="entry name" value="Pribosyltran_N"/>
    <property type="match status" value="1"/>
</dbReference>
<dbReference type="EC" id="2.7.6.1" evidence="12"/>
<dbReference type="PANTHER" id="PTHR10210:SF41">
    <property type="entry name" value="RIBOSE-PHOSPHATE PYROPHOSPHOKINASE 1, CHLOROPLASTIC"/>
    <property type="match status" value="1"/>
</dbReference>
<dbReference type="CDD" id="cd06223">
    <property type="entry name" value="PRTases_typeI"/>
    <property type="match status" value="1"/>
</dbReference>
<keyword evidence="7 12" id="KW-0067">ATP-binding</keyword>
<dbReference type="Gene3D" id="3.40.50.2020">
    <property type="match status" value="2"/>
</dbReference>
<comment type="pathway">
    <text evidence="1 12">Metabolic intermediate biosynthesis; 5-phospho-alpha-D-ribose 1-diphosphate biosynthesis; 5-phospho-alpha-D-ribose 1-diphosphate from D-ribose 5-phosphate (route I): step 1/1.</text>
</comment>
<reference evidence="14 15" key="1">
    <citation type="journal article" date="2013" name="Genome Announc.">
        <title>Draft genome sequences for three mercury-methylating, sulfate-reducing bacteria.</title>
        <authorList>
            <person name="Brown S.D."/>
            <person name="Hurt R.A.Jr."/>
            <person name="Gilmour C.C."/>
            <person name="Elias D.A."/>
        </authorList>
    </citation>
    <scope>NUCLEOTIDE SEQUENCE [LARGE SCALE GENOMIC DNA]</scope>
    <source>
        <strain evidence="14 15">DSM 16529</strain>
    </source>
</reference>
<sequence>MALHGDLRILSGTANPQLAEAICDHMGCKLTPILAETFSDGEIRIEIGANVRGADVFIVQSTCSPVNFNLMQLGLILDALKRASASRVTAVVPYYGYSRQDRKVVPRAPISAKLVADFLSVAGMHRLLTIDLHAGQIQGFFDLPVDNLFAAPILLNHLKDAYKGEDLVVVSPDAGGVERARAYGKRLGASLAIIDKRRDEPNKAKAMNLIGSVKDKVAIVLDDMIDTAGTICEAASVLKDHGAKLCVASATHAVLSGPAIERLENSHYAEVVVTDTIPLGPKAKECSKIKVMSVAGLLAKAIHNIHTESSVSVLFV</sequence>
<dbReference type="AlphaFoldDB" id="S7UC78"/>
<dbReference type="OrthoDB" id="9777067at2"/>
<protein>
    <recommendedName>
        <fullName evidence="12">Ribose-phosphate pyrophosphokinase</fullName>
        <shortName evidence="12">RPPK</shortName>
        <ecNumber evidence="12">2.7.6.1</ecNumber>
    </recommendedName>
    <alternativeName>
        <fullName evidence="12">5-phospho-D-ribosyl alpha-1-diphosphate synthase</fullName>
    </alternativeName>
    <alternativeName>
        <fullName evidence="12">Phosphoribosyl diphosphate synthase</fullName>
    </alternativeName>
    <alternativeName>
        <fullName evidence="12">Phosphoribosyl pyrophosphate synthase</fullName>
        <shortName evidence="12">P-Rib-PP synthase</shortName>
        <shortName evidence="12">PRPP synthase</shortName>
        <shortName evidence="12">PRPPase</shortName>
    </alternativeName>
</protein>
<dbReference type="GO" id="GO:0005524">
    <property type="term" value="F:ATP binding"/>
    <property type="evidence" value="ECO:0007669"/>
    <property type="project" value="UniProtKB-KW"/>
</dbReference>
<evidence type="ECO:0000256" key="4">
    <source>
        <dbReference type="ARBA" id="ARBA00022727"/>
    </source>
</evidence>
<comment type="cofactor">
    <cofactor evidence="12">
        <name>Mg(2+)</name>
        <dbReference type="ChEBI" id="CHEBI:18420"/>
    </cofactor>
    <text evidence="12">Binds 2 Mg(2+) ions per subunit.</text>
</comment>
<dbReference type="EMBL" id="ATHI01000028">
    <property type="protein sequence ID" value="EPR31499.1"/>
    <property type="molecule type" value="Genomic_DNA"/>
</dbReference>
<evidence type="ECO:0000256" key="10">
    <source>
        <dbReference type="ARBA" id="ARBA00054914"/>
    </source>
</evidence>
<feature type="binding site" evidence="12">
    <location>
        <position position="222"/>
    </location>
    <ligand>
        <name>D-ribose 5-phosphate</name>
        <dbReference type="ChEBI" id="CHEBI:78346"/>
    </ligand>
</feature>
<accession>S7UC78</accession>
<dbReference type="SUPFAM" id="SSF53271">
    <property type="entry name" value="PRTase-like"/>
    <property type="match status" value="1"/>
</dbReference>
<dbReference type="UniPathway" id="UPA00087">
    <property type="reaction ID" value="UER00172"/>
</dbReference>
<evidence type="ECO:0000256" key="12">
    <source>
        <dbReference type="HAMAP-Rule" id="MF_00583"/>
    </source>
</evidence>
<keyword evidence="2 12" id="KW-0808">Transferase</keyword>
<keyword evidence="15" id="KW-1185">Reference proteome</keyword>
<feature type="binding site" evidence="12">
    <location>
        <begin position="99"/>
        <end position="100"/>
    </location>
    <ligand>
        <name>ATP</name>
        <dbReference type="ChEBI" id="CHEBI:30616"/>
    </ligand>
</feature>
<dbReference type="GO" id="GO:0004749">
    <property type="term" value="F:ribose phosphate diphosphokinase activity"/>
    <property type="evidence" value="ECO:0007669"/>
    <property type="project" value="UniProtKB-UniRule"/>
</dbReference>
<dbReference type="InterPro" id="IPR000842">
    <property type="entry name" value="PRib_PP_synth_CS"/>
</dbReference>
<comment type="function">
    <text evidence="10 12">Involved in the biosynthesis of the central metabolite phospho-alpha-D-ribosyl-1-pyrophosphate (PRPP) via the transfer of pyrophosphoryl group from ATP to 1-hydroxyl of ribose-5-phosphate (Rib-5-P).</text>
</comment>
<comment type="caution">
    <text evidence="14">The sequence shown here is derived from an EMBL/GenBank/DDBJ whole genome shotgun (WGS) entry which is preliminary data.</text>
</comment>
<comment type="subunit">
    <text evidence="12">Homohexamer.</text>
</comment>
<dbReference type="GO" id="GO:0009156">
    <property type="term" value="P:ribonucleoside monophosphate biosynthetic process"/>
    <property type="evidence" value="ECO:0007669"/>
    <property type="project" value="InterPro"/>
</dbReference>
<dbReference type="SMART" id="SM01400">
    <property type="entry name" value="Pribosyltran_N"/>
    <property type="match status" value="1"/>
</dbReference>
<comment type="similarity">
    <text evidence="11 12">Belongs to the ribose-phosphate pyrophosphokinase family. Class I subfamily.</text>
</comment>
<dbReference type="InterPro" id="IPR000836">
    <property type="entry name" value="PRTase_dom"/>
</dbReference>
<evidence type="ECO:0000259" key="13">
    <source>
        <dbReference type="Pfam" id="PF13793"/>
    </source>
</evidence>
<dbReference type="InterPro" id="IPR005946">
    <property type="entry name" value="Rib-P_diPkinase"/>
</dbReference>
<dbReference type="GO" id="GO:0000287">
    <property type="term" value="F:magnesium ion binding"/>
    <property type="evidence" value="ECO:0007669"/>
    <property type="project" value="UniProtKB-UniRule"/>
</dbReference>
<feature type="binding site" evidence="12">
    <location>
        <position position="198"/>
    </location>
    <ligand>
        <name>D-ribose 5-phosphate</name>
        <dbReference type="ChEBI" id="CHEBI:78346"/>
    </ligand>
</feature>
<dbReference type="Pfam" id="PF14572">
    <property type="entry name" value="Pribosyl_synth"/>
    <property type="match status" value="1"/>
</dbReference>
<dbReference type="FunFam" id="3.40.50.2020:FF:000001">
    <property type="entry name" value="Ribose-phosphate pyrophosphokinase"/>
    <property type="match status" value="1"/>
</dbReference>
<evidence type="ECO:0000256" key="1">
    <source>
        <dbReference type="ARBA" id="ARBA00004996"/>
    </source>
</evidence>
<gene>
    <name evidence="12" type="primary">prs</name>
    <name evidence="14" type="ORF">dsat_0823</name>
</gene>
<feature type="active site" evidence="12">
    <location>
        <position position="196"/>
    </location>
</feature>
<dbReference type="PROSITE" id="PS00114">
    <property type="entry name" value="PRPP_SYNTHASE"/>
    <property type="match status" value="1"/>
</dbReference>
<evidence type="ECO:0000313" key="14">
    <source>
        <dbReference type="EMBL" id="EPR31499.1"/>
    </source>
</evidence>
<dbReference type="PANTHER" id="PTHR10210">
    <property type="entry name" value="RIBOSE-PHOSPHATE DIPHOSPHOKINASE FAMILY MEMBER"/>
    <property type="match status" value="1"/>
</dbReference>
<keyword evidence="6 12" id="KW-0418">Kinase</keyword>
<dbReference type="PATRIC" id="fig|1121439.3.peg.2192"/>
<evidence type="ECO:0000256" key="3">
    <source>
        <dbReference type="ARBA" id="ARBA00022723"/>
    </source>
</evidence>
<keyword evidence="12" id="KW-0963">Cytoplasm</keyword>
<feature type="domain" description="Ribose-phosphate pyrophosphokinase N-terminal" evidence="13">
    <location>
        <begin position="8"/>
        <end position="123"/>
    </location>
</feature>
<evidence type="ECO:0000256" key="7">
    <source>
        <dbReference type="ARBA" id="ARBA00022840"/>
    </source>
</evidence>
<evidence type="ECO:0000256" key="2">
    <source>
        <dbReference type="ARBA" id="ARBA00022679"/>
    </source>
</evidence>
<dbReference type="STRING" id="1121439.dsat_0823"/>
<evidence type="ECO:0000256" key="5">
    <source>
        <dbReference type="ARBA" id="ARBA00022741"/>
    </source>
</evidence>
<dbReference type="InterPro" id="IPR029099">
    <property type="entry name" value="Pribosyltran_N"/>
</dbReference>
<evidence type="ECO:0000256" key="8">
    <source>
        <dbReference type="ARBA" id="ARBA00022842"/>
    </source>
</evidence>
<dbReference type="GO" id="GO:0006015">
    <property type="term" value="P:5-phosphoribose 1-diphosphate biosynthetic process"/>
    <property type="evidence" value="ECO:0007669"/>
    <property type="project" value="UniProtKB-UniRule"/>
</dbReference>
<proteinExistence type="inferred from homology"/>
<comment type="subcellular location">
    <subcellularLocation>
        <location evidence="12">Cytoplasm</location>
    </subcellularLocation>
</comment>
<organism evidence="14 15">
    <name type="scientific">Alkalidesulfovibrio alkalitolerans DSM 16529</name>
    <dbReference type="NCBI Taxonomy" id="1121439"/>
    <lineage>
        <taxon>Bacteria</taxon>
        <taxon>Pseudomonadati</taxon>
        <taxon>Thermodesulfobacteriota</taxon>
        <taxon>Desulfovibrionia</taxon>
        <taxon>Desulfovibrionales</taxon>
        <taxon>Desulfovibrionaceae</taxon>
        <taxon>Alkalidesulfovibrio</taxon>
    </lineage>
</organism>
<dbReference type="HAMAP" id="MF_00583_B">
    <property type="entry name" value="RibP_PPkinase_B"/>
    <property type="match status" value="1"/>
</dbReference>
<dbReference type="RefSeq" id="WP_020887520.1">
    <property type="nucleotide sequence ID" value="NZ_ATHI01000028.1"/>
</dbReference>
<keyword evidence="3 12" id="KW-0479">Metal-binding</keyword>
<comment type="catalytic activity">
    <reaction evidence="9 12">
        <text>D-ribose 5-phosphate + ATP = 5-phospho-alpha-D-ribose 1-diphosphate + AMP + H(+)</text>
        <dbReference type="Rhea" id="RHEA:15609"/>
        <dbReference type="ChEBI" id="CHEBI:15378"/>
        <dbReference type="ChEBI" id="CHEBI:30616"/>
        <dbReference type="ChEBI" id="CHEBI:58017"/>
        <dbReference type="ChEBI" id="CHEBI:78346"/>
        <dbReference type="ChEBI" id="CHEBI:456215"/>
        <dbReference type="EC" id="2.7.6.1"/>
    </reaction>
</comment>
<evidence type="ECO:0000313" key="15">
    <source>
        <dbReference type="Proteomes" id="UP000014975"/>
    </source>
</evidence>
<feature type="binding site" evidence="12">
    <location>
        <position position="133"/>
    </location>
    <ligand>
        <name>Mg(2+)</name>
        <dbReference type="ChEBI" id="CHEBI:18420"/>
    </ligand>
</feature>
<dbReference type="Proteomes" id="UP000014975">
    <property type="component" value="Unassembled WGS sequence"/>
</dbReference>